<evidence type="ECO:0000313" key="2">
    <source>
        <dbReference type="Proteomes" id="UP001164250"/>
    </source>
</evidence>
<sequence>MQSGRKAAESVKESAANTAASAKASMEKARATAKEKAEKMTTRDPADKEAATLEKEMGNSDAELNRDAAKAHNEAARRLAESGGPRPGYKTRGTEPPETTTATEDYVDDYTTPAADPRYHPGPTSGGAYR</sequence>
<name>A0ACC1APG0_9ROSI</name>
<protein>
    <submittedName>
        <fullName evidence="1">Uncharacterized protein</fullName>
    </submittedName>
</protein>
<gene>
    <name evidence="1" type="ORF">Patl1_32991</name>
</gene>
<organism evidence="1 2">
    <name type="scientific">Pistacia atlantica</name>
    <dbReference type="NCBI Taxonomy" id="434234"/>
    <lineage>
        <taxon>Eukaryota</taxon>
        <taxon>Viridiplantae</taxon>
        <taxon>Streptophyta</taxon>
        <taxon>Embryophyta</taxon>
        <taxon>Tracheophyta</taxon>
        <taxon>Spermatophyta</taxon>
        <taxon>Magnoliopsida</taxon>
        <taxon>eudicotyledons</taxon>
        <taxon>Gunneridae</taxon>
        <taxon>Pentapetalae</taxon>
        <taxon>rosids</taxon>
        <taxon>malvids</taxon>
        <taxon>Sapindales</taxon>
        <taxon>Anacardiaceae</taxon>
        <taxon>Pistacia</taxon>
    </lineage>
</organism>
<comment type="caution">
    <text evidence="1">The sequence shown here is derived from an EMBL/GenBank/DDBJ whole genome shotgun (WGS) entry which is preliminary data.</text>
</comment>
<dbReference type="EMBL" id="CM047905">
    <property type="protein sequence ID" value="KAJ0088469.1"/>
    <property type="molecule type" value="Genomic_DNA"/>
</dbReference>
<proteinExistence type="predicted"/>
<reference evidence="2" key="1">
    <citation type="journal article" date="2023" name="G3 (Bethesda)">
        <title>Genome assembly and association tests identify interacting loci associated with vigor, precocity, and sex in interspecific pistachio rootstocks.</title>
        <authorList>
            <person name="Palmer W."/>
            <person name="Jacygrad E."/>
            <person name="Sagayaradj S."/>
            <person name="Cavanaugh K."/>
            <person name="Han R."/>
            <person name="Bertier L."/>
            <person name="Beede B."/>
            <person name="Kafkas S."/>
            <person name="Golino D."/>
            <person name="Preece J."/>
            <person name="Michelmore R."/>
        </authorList>
    </citation>
    <scope>NUCLEOTIDE SEQUENCE [LARGE SCALE GENOMIC DNA]</scope>
</reference>
<evidence type="ECO:0000313" key="1">
    <source>
        <dbReference type="EMBL" id="KAJ0088469.1"/>
    </source>
</evidence>
<dbReference type="Proteomes" id="UP001164250">
    <property type="component" value="Chromosome 9"/>
</dbReference>
<keyword evidence="2" id="KW-1185">Reference proteome</keyword>
<accession>A0ACC1APG0</accession>